<keyword evidence="2" id="KW-1185">Reference proteome</keyword>
<evidence type="ECO:0000313" key="2">
    <source>
        <dbReference type="Proteomes" id="UP000828048"/>
    </source>
</evidence>
<name>A0ACB7Z2B8_9ERIC</name>
<accession>A0ACB7Z2B8</accession>
<sequence>MELNVNSNVPVPAVSITKNVMVPDNVTQRRSANFHPSVWGDHFLSYNSDVTEADGEMEQQLEQLKQKVRNILMEADHIPSQKLNLIDAIQRLGVAYHFQTEIEASLEHIYETYYREPDHKNAEEEDLYAVALSFRLLRQEGFPVSCDVFNKFKDNKGKFQQSLTDDVRGMLSLYEAAHLRVHGEDILDEALDFTTTHLNSALPNLNNPSTIAAQVLHALNQPIHKGLTRLESRHYISTYEQDDTHNKVLLDFAKLDFNLLQKLHQRELSEITRLKYIPGRLSFTSDSSHYNWHAQWDATRRRSDDALPDDSRSAIEKPSMVLLDEQLADEENTPPRTATKVVDSGKKYAGTSSHPPRTEDEYGERNNSFTDSHAIAYIRTLEDQMAKRDRTLDALREDMQLMAAALRPPPVTSSHAYSHLSETASHQTAIDRQLERRNANGNRKKKACNSKRARSASPDNNVHYKNEGRDARSDREDNGQQHGERPAYQGKRHKERTPERRHERRRQSPQRSRESVPNVKYVKNTAEENSTVKIERTKEDEILDRLSSSPFSDEILAVTGAEKFQPTEHSKLDEAIIEREKAEQKYYRNEKSGNGRKDVNSIHDAKQGRNNDPRRNSYRGQRPQEFEGTVTVFKYPLHELHKKIKQEPWYRKAPQNAPQPPFKDRKQRCRYHDAAGHMTTWCPQFKAYLEEKVAEGHLREHIDHEKTTAKARGSNVADDKEEDLIDVAVIHGYADEGAEQRLRQELTAANKAKEVTGEYETRDDRMTNYVHSVKELINDFQSIKIEQVGRECNSHADALAGLAAACDNGESRTITIGTIERPTIENTDADGVFTTMYGPSWMDDLVGYLKDDVLPSDKRAARKIILKSSKFVLSKDNSLYRRSWSGPMLKVVHPSEMKFASVE</sequence>
<dbReference type="Proteomes" id="UP000828048">
    <property type="component" value="Chromosome 4"/>
</dbReference>
<comment type="caution">
    <text evidence="1">The sequence shown here is derived from an EMBL/GenBank/DDBJ whole genome shotgun (WGS) entry which is preliminary data.</text>
</comment>
<dbReference type="EMBL" id="CM037154">
    <property type="protein sequence ID" value="KAH7859413.1"/>
    <property type="molecule type" value="Genomic_DNA"/>
</dbReference>
<organism evidence="1 2">
    <name type="scientific">Vaccinium darrowii</name>
    <dbReference type="NCBI Taxonomy" id="229202"/>
    <lineage>
        <taxon>Eukaryota</taxon>
        <taxon>Viridiplantae</taxon>
        <taxon>Streptophyta</taxon>
        <taxon>Embryophyta</taxon>
        <taxon>Tracheophyta</taxon>
        <taxon>Spermatophyta</taxon>
        <taxon>Magnoliopsida</taxon>
        <taxon>eudicotyledons</taxon>
        <taxon>Gunneridae</taxon>
        <taxon>Pentapetalae</taxon>
        <taxon>asterids</taxon>
        <taxon>Ericales</taxon>
        <taxon>Ericaceae</taxon>
        <taxon>Vaccinioideae</taxon>
        <taxon>Vaccinieae</taxon>
        <taxon>Vaccinium</taxon>
    </lineage>
</organism>
<evidence type="ECO:0000313" key="1">
    <source>
        <dbReference type="EMBL" id="KAH7859413.1"/>
    </source>
</evidence>
<protein>
    <submittedName>
        <fullName evidence="1">Uncharacterized protein</fullName>
    </submittedName>
</protein>
<reference evidence="1 2" key="1">
    <citation type="journal article" date="2021" name="Hortic Res">
        <title>High-quality reference genome and annotation aids understanding of berry development for evergreen blueberry (Vaccinium darrowii).</title>
        <authorList>
            <person name="Yu J."/>
            <person name="Hulse-Kemp A.M."/>
            <person name="Babiker E."/>
            <person name="Staton M."/>
        </authorList>
    </citation>
    <scope>NUCLEOTIDE SEQUENCE [LARGE SCALE GENOMIC DNA]</scope>
    <source>
        <strain evidence="2">cv. NJ 8807/NJ 8810</strain>
        <tissue evidence="1">Young leaf</tissue>
    </source>
</reference>
<gene>
    <name evidence="1" type="ORF">Vadar_000778</name>
</gene>
<proteinExistence type="predicted"/>